<organism evidence="1 2">
    <name type="scientific">Portunus trituberculatus</name>
    <name type="common">Swimming crab</name>
    <name type="synonym">Neptunus trituberculatus</name>
    <dbReference type="NCBI Taxonomy" id="210409"/>
    <lineage>
        <taxon>Eukaryota</taxon>
        <taxon>Metazoa</taxon>
        <taxon>Ecdysozoa</taxon>
        <taxon>Arthropoda</taxon>
        <taxon>Crustacea</taxon>
        <taxon>Multicrustacea</taxon>
        <taxon>Malacostraca</taxon>
        <taxon>Eumalacostraca</taxon>
        <taxon>Eucarida</taxon>
        <taxon>Decapoda</taxon>
        <taxon>Pleocyemata</taxon>
        <taxon>Brachyura</taxon>
        <taxon>Eubrachyura</taxon>
        <taxon>Portunoidea</taxon>
        <taxon>Portunidae</taxon>
        <taxon>Portuninae</taxon>
        <taxon>Portunus</taxon>
    </lineage>
</organism>
<protein>
    <submittedName>
        <fullName evidence="1">Uncharacterized protein</fullName>
    </submittedName>
</protein>
<proteinExistence type="predicted"/>
<dbReference type="EMBL" id="VSRR010000825">
    <property type="protein sequence ID" value="MPC20012.1"/>
    <property type="molecule type" value="Genomic_DNA"/>
</dbReference>
<keyword evidence="2" id="KW-1185">Reference proteome</keyword>
<dbReference type="Proteomes" id="UP000324222">
    <property type="component" value="Unassembled WGS sequence"/>
</dbReference>
<evidence type="ECO:0000313" key="1">
    <source>
        <dbReference type="EMBL" id="MPC20012.1"/>
    </source>
</evidence>
<comment type="caution">
    <text evidence="1">The sequence shown here is derived from an EMBL/GenBank/DDBJ whole genome shotgun (WGS) entry which is preliminary data.</text>
</comment>
<evidence type="ECO:0000313" key="2">
    <source>
        <dbReference type="Proteomes" id="UP000324222"/>
    </source>
</evidence>
<reference evidence="1 2" key="1">
    <citation type="submission" date="2019-05" db="EMBL/GenBank/DDBJ databases">
        <title>Another draft genome of Portunus trituberculatus and its Hox gene families provides insights of decapod evolution.</title>
        <authorList>
            <person name="Jeong J.-H."/>
            <person name="Song I."/>
            <person name="Kim S."/>
            <person name="Choi T."/>
            <person name="Kim D."/>
            <person name="Ryu S."/>
            <person name="Kim W."/>
        </authorList>
    </citation>
    <scope>NUCLEOTIDE SEQUENCE [LARGE SCALE GENOMIC DNA]</scope>
    <source>
        <tissue evidence="1">Muscle</tissue>
    </source>
</reference>
<sequence>MNINFNLKAFAYTTTHPASEPSSQLASPVFHVFQRRGIHQHYRSQLAQLRPRGLCTRQPLSRSSSGQCIRITVTSGAAFFNCYTRRKWENLLL</sequence>
<dbReference type="AlphaFoldDB" id="A0A5B7DEX9"/>
<accession>A0A5B7DEX9</accession>
<gene>
    <name evidence="1" type="ORF">E2C01_012942</name>
</gene>
<name>A0A5B7DEX9_PORTR</name>